<reference evidence="1" key="4">
    <citation type="submission" date="2019-03" db="UniProtKB">
        <authorList>
            <consortium name="EnsemblPlants"/>
        </authorList>
    </citation>
    <scope>IDENTIFICATION</scope>
</reference>
<sequence length="59" mass="6859">GLCVCARLFLRKRANHPIISGWIQWVRFLSVLISYPRRRAPWKSLGSKATPSFPHRNRG</sequence>
<reference evidence="2" key="1">
    <citation type="journal article" date="2014" name="Science">
        <title>Ancient hybridizations among the ancestral genomes of bread wheat.</title>
        <authorList>
            <consortium name="International Wheat Genome Sequencing Consortium,"/>
            <person name="Marcussen T."/>
            <person name="Sandve S.R."/>
            <person name="Heier L."/>
            <person name="Spannagl M."/>
            <person name="Pfeifer M."/>
            <person name="Jakobsen K.S."/>
            <person name="Wulff B.B."/>
            <person name="Steuernagel B."/>
            <person name="Mayer K.F."/>
            <person name="Olsen O.A."/>
        </authorList>
    </citation>
    <scope>NUCLEOTIDE SEQUENCE [LARGE SCALE GENOMIC DNA]</scope>
    <source>
        <strain evidence="2">cv. AL8/78</strain>
    </source>
</reference>
<protein>
    <submittedName>
        <fullName evidence="1">Uncharacterized protein</fullName>
    </submittedName>
</protein>
<proteinExistence type="predicted"/>
<name>A0A452YJ01_AEGTS</name>
<accession>A0A452YJ01</accession>
<reference evidence="2" key="2">
    <citation type="journal article" date="2017" name="Nat. Plants">
        <title>The Aegilops tauschii genome reveals multiple impacts of transposons.</title>
        <authorList>
            <person name="Zhao G."/>
            <person name="Zou C."/>
            <person name="Li K."/>
            <person name="Wang K."/>
            <person name="Li T."/>
            <person name="Gao L."/>
            <person name="Zhang X."/>
            <person name="Wang H."/>
            <person name="Yang Z."/>
            <person name="Liu X."/>
            <person name="Jiang W."/>
            <person name="Mao L."/>
            <person name="Kong X."/>
            <person name="Jiao Y."/>
            <person name="Jia J."/>
        </authorList>
    </citation>
    <scope>NUCLEOTIDE SEQUENCE [LARGE SCALE GENOMIC DNA]</scope>
    <source>
        <strain evidence="2">cv. AL8/78</strain>
    </source>
</reference>
<reference evidence="1" key="3">
    <citation type="journal article" date="2017" name="Nature">
        <title>Genome sequence of the progenitor of the wheat D genome Aegilops tauschii.</title>
        <authorList>
            <person name="Luo M.C."/>
            <person name="Gu Y.Q."/>
            <person name="Puiu D."/>
            <person name="Wang H."/>
            <person name="Twardziok S.O."/>
            <person name="Deal K.R."/>
            <person name="Huo N."/>
            <person name="Zhu T."/>
            <person name="Wang L."/>
            <person name="Wang Y."/>
            <person name="McGuire P.E."/>
            <person name="Liu S."/>
            <person name="Long H."/>
            <person name="Ramasamy R.K."/>
            <person name="Rodriguez J.C."/>
            <person name="Van S.L."/>
            <person name="Yuan L."/>
            <person name="Wang Z."/>
            <person name="Xia Z."/>
            <person name="Xiao L."/>
            <person name="Anderson O.D."/>
            <person name="Ouyang S."/>
            <person name="Liang Y."/>
            <person name="Zimin A.V."/>
            <person name="Pertea G."/>
            <person name="Qi P."/>
            <person name="Bennetzen J.L."/>
            <person name="Dai X."/>
            <person name="Dawson M.W."/>
            <person name="Muller H.G."/>
            <person name="Kugler K."/>
            <person name="Rivarola-Duarte L."/>
            <person name="Spannagl M."/>
            <person name="Mayer K.F.X."/>
            <person name="Lu F.H."/>
            <person name="Bevan M.W."/>
            <person name="Leroy P."/>
            <person name="Li P."/>
            <person name="You F.M."/>
            <person name="Sun Q."/>
            <person name="Liu Z."/>
            <person name="Lyons E."/>
            <person name="Wicker T."/>
            <person name="Salzberg S.L."/>
            <person name="Devos K.M."/>
            <person name="Dvorak J."/>
        </authorList>
    </citation>
    <scope>NUCLEOTIDE SEQUENCE [LARGE SCALE GENOMIC DNA]</scope>
    <source>
        <strain evidence="1">cv. AL8/78</strain>
    </source>
</reference>
<reference evidence="1" key="5">
    <citation type="journal article" date="2021" name="G3 (Bethesda)">
        <title>Aegilops tauschii genome assembly Aet v5.0 features greater sequence contiguity and improved annotation.</title>
        <authorList>
            <person name="Wang L."/>
            <person name="Zhu T."/>
            <person name="Rodriguez J.C."/>
            <person name="Deal K.R."/>
            <person name="Dubcovsky J."/>
            <person name="McGuire P.E."/>
            <person name="Lux T."/>
            <person name="Spannagl M."/>
            <person name="Mayer K.F.X."/>
            <person name="Baldrich P."/>
            <person name="Meyers B.C."/>
            <person name="Huo N."/>
            <person name="Gu Y.Q."/>
            <person name="Zhou H."/>
            <person name="Devos K.M."/>
            <person name="Bennetzen J.L."/>
            <person name="Unver T."/>
            <person name="Budak H."/>
            <person name="Gulick P.J."/>
            <person name="Galiba G."/>
            <person name="Kalapos B."/>
            <person name="Nelson D.R."/>
            <person name="Li P."/>
            <person name="You F.M."/>
            <person name="Luo M.C."/>
            <person name="Dvorak J."/>
        </authorList>
    </citation>
    <scope>NUCLEOTIDE SEQUENCE [LARGE SCALE GENOMIC DNA]</scope>
    <source>
        <strain evidence="1">cv. AL8/78</strain>
    </source>
</reference>
<dbReference type="Proteomes" id="UP000015105">
    <property type="component" value="Chromosome 1D"/>
</dbReference>
<dbReference type="AlphaFoldDB" id="A0A452YJ01"/>
<keyword evidence="2" id="KW-1185">Reference proteome</keyword>
<evidence type="ECO:0000313" key="1">
    <source>
        <dbReference type="EnsemblPlants" id="AET1Gv20426400.30"/>
    </source>
</evidence>
<dbReference type="Gramene" id="AET1Gv20426400.30">
    <property type="protein sequence ID" value="AET1Gv20426400.30"/>
    <property type="gene ID" value="AET1Gv20426400"/>
</dbReference>
<evidence type="ECO:0000313" key="2">
    <source>
        <dbReference type="Proteomes" id="UP000015105"/>
    </source>
</evidence>
<organism evidence="1 2">
    <name type="scientific">Aegilops tauschii subsp. strangulata</name>
    <name type="common">Goatgrass</name>
    <dbReference type="NCBI Taxonomy" id="200361"/>
    <lineage>
        <taxon>Eukaryota</taxon>
        <taxon>Viridiplantae</taxon>
        <taxon>Streptophyta</taxon>
        <taxon>Embryophyta</taxon>
        <taxon>Tracheophyta</taxon>
        <taxon>Spermatophyta</taxon>
        <taxon>Magnoliopsida</taxon>
        <taxon>Liliopsida</taxon>
        <taxon>Poales</taxon>
        <taxon>Poaceae</taxon>
        <taxon>BOP clade</taxon>
        <taxon>Pooideae</taxon>
        <taxon>Triticodae</taxon>
        <taxon>Triticeae</taxon>
        <taxon>Triticinae</taxon>
        <taxon>Aegilops</taxon>
    </lineage>
</organism>
<dbReference type="EnsemblPlants" id="AET1Gv20426400.30">
    <property type="protein sequence ID" value="AET1Gv20426400.30"/>
    <property type="gene ID" value="AET1Gv20426400"/>
</dbReference>